<proteinExistence type="predicted"/>
<feature type="signal peptide" evidence="1">
    <location>
        <begin position="1"/>
        <end position="24"/>
    </location>
</feature>
<evidence type="ECO:0000259" key="2">
    <source>
        <dbReference type="Pfam" id="PF19408"/>
    </source>
</evidence>
<dbReference type="Pfam" id="PF19408">
    <property type="entry name" value="PKD_6"/>
    <property type="match status" value="1"/>
</dbReference>
<dbReference type="EMBL" id="CP076129">
    <property type="protein sequence ID" value="QWG09478.1"/>
    <property type="molecule type" value="Genomic_DNA"/>
</dbReference>
<accession>A0ABX8H0R3</accession>
<protein>
    <recommendedName>
        <fullName evidence="2">PKD-like domain-containing protein</fullName>
    </recommendedName>
</protein>
<dbReference type="InterPro" id="IPR045829">
    <property type="entry name" value="PKD_6"/>
</dbReference>
<gene>
    <name evidence="3" type="ORF">KM029_23000</name>
</gene>
<evidence type="ECO:0000256" key="1">
    <source>
        <dbReference type="SAM" id="SignalP"/>
    </source>
</evidence>
<dbReference type="PROSITE" id="PS51257">
    <property type="entry name" value="PROKAR_LIPOPROTEIN"/>
    <property type="match status" value="1"/>
</dbReference>
<reference evidence="3 4" key="1">
    <citation type="submission" date="2021-05" db="EMBL/GenBank/DDBJ databases">
        <title>Comparative genomic studies on the polysaccharide-degrading batcterial strains of the Flammeovirga genus.</title>
        <authorList>
            <person name="Zewei F."/>
            <person name="Zheng Z."/>
            <person name="Yu L."/>
            <person name="Ruyue G."/>
            <person name="Yanhong M."/>
            <person name="Yuanyuan C."/>
            <person name="Jingyan G."/>
            <person name="Wenjun H."/>
        </authorList>
    </citation>
    <scope>NUCLEOTIDE SEQUENCE [LARGE SCALE GENOMIC DNA]</scope>
    <source>
        <strain evidence="3 4">YS10</strain>
    </source>
</reference>
<sequence>MKSLKLSWLTSLLLACILSCQNQTDSVLNDFNIEESNSRISTSFSTNCSISNDGKVYNNYQAVFTVSSNISNVDRYEWTISGGTKVSQSGNSVTISISDASQLSINVSVQGDETCTTTEIYQLSDPFDGLYITNNKSLCYPMYHPLPIFSIANLPSGATVIWSATNAYLGESGDTRALVQPSSVGNVSLTARVTYKGKSREYSTRKFAIPCDDGQNPN</sequence>
<organism evidence="3 4">
    <name type="scientific">Flammeovirga kamogawensis</name>
    <dbReference type="NCBI Taxonomy" id="373891"/>
    <lineage>
        <taxon>Bacteria</taxon>
        <taxon>Pseudomonadati</taxon>
        <taxon>Bacteroidota</taxon>
        <taxon>Cytophagia</taxon>
        <taxon>Cytophagales</taxon>
        <taxon>Flammeovirgaceae</taxon>
        <taxon>Flammeovirga</taxon>
    </lineage>
</organism>
<keyword evidence="4" id="KW-1185">Reference proteome</keyword>
<evidence type="ECO:0000313" key="3">
    <source>
        <dbReference type="EMBL" id="QWG09478.1"/>
    </source>
</evidence>
<name>A0ABX8H0R3_9BACT</name>
<dbReference type="RefSeq" id="WP_144076151.1">
    <property type="nucleotide sequence ID" value="NZ_CP076129.1"/>
</dbReference>
<feature type="domain" description="PKD-like" evidence="2">
    <location>
        <begin position="58"/>
        <end position="119"/>
    </location>
</feature>
<keyword evidence="1" id="KW-0732">Signal</keyword>
<evidence type="ECO:0000313" key="4">
    <source>
        <dbReference type="Proteomes" id="UP000682802"/>
    </source>
</evidence>
<feature type="chain" id="PRO_5046995659" description="PKD-like domain-containing protein" evidence="1">
    <location>
        <begin position="25"/>
        <end position="218"/>
    </location>
</feature>
<dbReference type="Proteomes" id="UP000682802">
    <property type="component" value="Chromosome 2"/>
</dbReference>